<reference evidence="2" key="1">
    <citation type="submission" date="2024-06" db="EMBL/GenBank/DDBJ databases">
        <title>Multi-omics analyses provide insights into the biosynthesis of the anticancer antibiotic pleurotin in Hohenbuehelia grisea.</title>
        <authorList>
            <person name="Weaver J.A."/>
            <person name="Alberti F."/>
        </authorList>
    </citation>
    <scope>NUCLEOTIDE SEQUENCE [LARGE SCALE GENOMIC DNA]</scope>
    <source>
        <strain evidence="2">T-177</strain>
    </source>
</reference>
<accession>A0ABR3JP18</accession>
<dbReference type="Proteomes" id="UP001556367">
    <property type="component" value="Unassembled WGS sequence"/>
</dbReference>
<keyword evidence="2" id="KW-1185">Reference proteome</keyword>
<proteinExistence type="predicted"/>
<comment type="caution">
    <text evidence="1">The sequence shown here is derived from an EMBL/GenBank/DDBJ whole genome shotgun (WGS) entry which is preliminary data.</text>
</comment>
<evidence type="ECO:0000313" key="2">
    <source>
        <dbReference type="Proteomes" id="UP001556367"/>
    </source>
</evidence>
<evidence type="ECO:0000313" key="1">
    <source>
        <dbReference type="EMBL" id="KAL0957492.1"/>
    </source>
</evidence>
<sequence length="122" mass="13730">MRLVRRRHSRLQRKVFDDHSLKRARVLQLPQRLERFVHVQPRLDECGQWHKPPHLCESLTNPSLPHVSTPRDLHSLNGLSPALSKLAPGTVSASATPLLTQHAGQGVSFLPWIPSWFAAVAS</sequence>
<name>A0ABR3JP18_9AGAR</name>
<dbReference type="EMBL" id="JASNQZ010000005">
    <property type="protein sequence ID" value="KAL0957492.1"/>
    <property type="molecule type" value="Genomic_DNA"/>
</dbReference>
<gene>
    <name evidence="1" type="ORF">HGRIS_001285</name>
</gene>
<protein>
    <submittedName>
        <fullName evidence="1">Uncharacterized protein</fullName>
    </submittedName>
</protein>
<organism evidence="1 2">
    <name type="scientific">Hohenbuehelia grisea</name>
    <dbReference type="NCBI Taxonomy" id="104357"/>
    <lineage>
        <taxon>Eukaryota</taxon>
        <taxon>Fungi</taxon>
        <taxon>Dikarya</taxon>
        <taxon>Basidiomycota</taxon>
        <taxon>Agaricomycotina</taxon>
        <taxon>Agaricomycetes</taxon>
        <taxon>Agaricomycetidae</taxon>
        <taxon>Agaricales</taxon>
        <taxon>Pleurotineae</taxon>
        <taxon>Pleurotaceae</taxon>
        <taxon>Hohenbuehelia</taxon>
    </lineage>
</organism>